<evidence type="ECO:0008006" key="3">
    <source>
        <dbReference type="Google" id="ProtNLM"/>
    </source>
</evidence>
<reference evidence="2" key="2">
    <citation type="submission" date="2015-07" db="EMBL/GenBank/DDBJ databases">
        <authorList>
            <person name="Noorani M."/>
        </authorList>
    </citation>
    <scope>NUCLEOTIDE SEQUENCE</scope>
    <source>
        <strain evidence="2">Yugu1</strain>
    </source>
</reference>
<dbReference type="EMBL" id="CM003528">
    <property type="protein sequence ID" value="RCV08811.1"/>
    <property type="molecule type" value="Genomic_DNA"/>
</dbReference>
<sequence>MVHDPVDIVEAEIGKISELPGDVLLDILGRLVEAGDVRAVARTSILSRRWMYLPWPVIPQVSLDVGRFVHSDDESSCGNMCGGAGNDQHRATAGLTDALARFLAAPPSKRVIERLSLKFILTRRDYVRRIGELVGAAAGTGTVKNIEVEVVSPRWRASHPTKRSGPSSATASASGTSCMQDCPGAFRSLTKLTLQDLWFHDMAELNGLVRGCDALLFLSLSSCALLPAIGDEPPQRPPLAIDAPESRLQMLLVELVQAPELVALRYRAIVVEDSPPVSFGCTPSLKGLYLGHYQDEGSFAKLKLSELLVNGGGQLEVLFLAFENGKEQHLKQLRAALRGLKNLTLTDISPGCNLSWTTFLLEAAPFLGTLDIMICNHICMDSWHKKGDEDANLEWELEPSSDFRHHHLKQLSFKRAFHVEKDLPSARLVMGLALNLQAVTLGVKSLGCAGCIDAQRKYPDLARSRLRFAN</sequence>
<dbReference type="SUPFAM" id="SSF52058">
    <property type="entry name" value="L domain-like"/>
    <property type="match status" value="1"/>
</dbReference>
<dbReference type="PANTHER" id="PTHR35545:SF33">
    <property type="entry name" value="FBD DOMAIN-CONTAINING PROTEIN"/>
    <property type="match status" value="1"/>
</dbReference>
<dbReference type="Gene3D" id="3.80.10.10">
    <property type="entry name" value="Ribonuclease Inhibitor"/>
    <property type="match status" value="1"/>
</dbReference>
<dbReference type="OrthoDB" id="675439at2759"/>
<dbReference type="InterPro" id="IPR032675">
    <property type="entry name" value="LRR_dom_sf"/>
</dbReference>
<name>A0A368PSQ1_SETIT</name>
<reference evidence="2" key="1">
    <citation type="journal article" date="2012" name="Nat. Biotechnol.">
        <title>Reference genome sequence of the model plant Setaria.</title>
        <authorList>
            <person name="Bennetzen J.L."/>
            <person name="Schmutz J."/>
            <person name="Wang H."/>
            <person name="Percifield R."/>
            <person name="Hawkins J."/>
            <person name="Pontaroli A.C."/>
            <person name="Estep M."/>
            <person name="Feng L."/>
            <person name="Vaughn J.N."/>
            <person name="Grimwood J."/>
            <person name="Jenkins J."/>
            <person name="Barry K."/>
            <person name="Lindquist E."/>
            <person name="Hellsten U."/>
            <person name="Deshpande S."/>
            <person name="Wang X."/>
            <person name="Wu X."/>
            <person name="Mitros T."/>
            <person name="Triplett J."/>
            <person name="Yang X."/>
            <person name="Ye C.Y."/>
            <person name="Mauro-Herrera M."/>
            <person name="Wang L."/>
            <person name="Li P."/>
            <person name="Sharma M."/>
            <person name="Sharma R."/>
            <person name="Ronald P.C."/>
            <person name="Panaud O."/>
            <person name="Kellogg E.A."/>
            <person name="Brutnell T.P."/>
            <person name="Doust A.N."/>
            <person name="Tuskan G.A."/>
            <person name="Rokhsar D."/>
            <person name="Devos K.M."/>
        </authorList>
    </citation>
    <scope>NUCLEOTIDE SEQUENCE [LARGE SCALE GENOMIC DNA]</scope>
    <source>
        <strain evidence="2">Yugu1</strain>
    </source>
</reference>
<dbReference type="PANTHER" id="PTHR35545">
    <property type="entry name" value="F-BOX DOMAIN-CONTAINING PROTEIN"/>
    <property type="match status" value="1"/>
</dbReference>
<evidence type="ECO:0000313" key="2">
    <source>
        <dbReference type="EMBL" id="RCV08811.1"/>
    </source>
</evidence>
<proteinExistence type="predicted"/>
<evidence type="ECO:0000256" key="1">
    <source>
        <dbReference type="SAM" id="MobiDB-lite"/>
    </source>
</evidence>
<gene>
    <name evidence="2" type="ORF">SETIT_1G356600v2</name>
</gene>
<accession>A0A368PSQ1</accession>
<dbReference type="AlphaFoldDB" id="A0A368PSQ1"/>
<protein>
    <recommendedName>
        <fullName evidence="3">F-box domain-containing protein</fullName>
    </recommendedName>
</protein>
<organism evidence="2">
    <name type="scientific">Setaria italica</name>
    <name type="common">Foxtail millet</name>
    <name type="synonym">Panicum italicum</name>
    <dbReference type="NCBI Taxonomy" id="4555"/>
    <lineage>
        <taxon>Eukaryota</taxon>
        <taxon>Viridiplantae</taxon>
        <taxon>Streptophyta</taxon>
        <taxon>Embryophyta</taxon>
        <taxon>Tracheophyta</taxon>
        <taxon>Spermatophyta</taxon>
        <taxon>Magnoliopsida</taxon>
        <taxon>Liliopsida</taxon>
        <taxon>Poales</taxon>
        <taxon>Poaceae</taxon>
        <taxon>PACMAD clade</taxon>
        <taxon>Panicoideae</taxon>
        <taxon>Panicodae</taxon>
        <taxon>Paniceae</taxon>
        <taxon>Cenchrinae</taxon>
        <taxon>Setaria</taxon>
    </lineage>
</organism>
<feature type="region of interest" description="Disordered" evidence="1">
    <location>
        <begin position="156"/>
        <end position="175"/>
    </location>
</feature>
<feature type="compositionally biased region" description="Low complexity" evidence="1">
    <location>
        <begin position="164"/>
        <end position="175"/>
    </location>
</feature>